<gene>
    <name evidence="11" type="ORF">CEUSTIGMA_g10109.t1</name>
</gene>
<accession>A0A250XI08</accession>
<name>A0A250XI08_9CHLO</name>
<keyword evidence="3" id="KW-0808">Transferase</keyword>
<evidence type="ECO:0000259" key="8">
    <source>
        <dbReference type="PROSITE" id="PS50109"/>
    </source>
</evidence>
<dbReference type="Pfam" id="PF00211">
    <property type="entry name" value="Guanylate_cyc"/>
    <property type="match status" value="1"/>
</dbReference>
<dbReference type="OrthoDB" id="60033at2759"/>
<feature type="region of interest" description="Disordered" evidence="6">
    <location>
        <begin position="1158"/>
        <end position="1224"/>
    </location>
</feature>
<evidence type="ECO:0000256" key="5">
    <source>
        <dbReference type="PROSITE-ProRule" id="PRU00169"/>
    </source>
</evidence>
<dbReference type="Proteomes" id="UP000232323">
    <property type="component" value="Unassembled WGS sequence"/>
</dbReference>
<dbReference type="Gene3D" id="3.40.50.2300">
    <property type="match status" value="1"/>
</dbReference>
<dbReference type="SUPFAM" id="SSF47384">
    <property type="entry name" value="Homodimeric domain of signal transducing histidine kinase"/>
    <property type="match status" value="1"/>
</dbReference>
<dbReference type="GO" id="GO:0000155">
    <property type="term" value="F:phosphorelay sensor kinase activity"/>
    <property type="evidence" value="ECO:0007669"/>
    <property type="project" value="InterPro"/>
</dbReference>
<comment type="catalytic activity">
    <reaction evidence="1">
        <text>ATP + protein L-histidine = ADP + protein N-phospho-L-histidine.</text>
        <dbReference type="EC" id="2.7.13.3"/>
    </reaction>
</comment>
<comment type="caution">
    <text evidence="11">The sequence shown here is derived from an EMBL/GenBank/DDBJ whole genome shotgun (WGS) entry which is preliminary data.</text>
</comment>
<evidence type="ECO:0000313" key="11">
    <source>
        <dbReference type="EMBL" id="GAX82683.1"/>
    </source>
</evidence>
<dbReference type="CDD" id="cd07302">
    <property type="entry name" value="CHD"/>
    <property type="match status" value="1"/>
</dbReference>
<dbReference type="SMART" id="SM00044">
    <property type="entry name" value="CYCc"/>
    <property type="match status" value="1"/>
</dbReference>
<dbReference type="CDD" id="cd09487">
    <property type="entry name" value="SAM_superfamily"/>
    <property type="match status" value="1"/>
</dbReference>
<feature type="domain" description="Response regulatory" evidence="9">
    <location>
        <begin position="749"/>
        <end position="867"/>
    </location>
</feature>
<dbReference type="Gene3D" id="1.10.287.130">
    <property type="match status" value="1"/>
</dbReference>
<dbReference type="CDD" id="cd00082">
    <property type="entry name" value="HisKA"/>
    <property type="match status" value="1"/>
</dbReference>
<protein>
    <recommendedName>
        <fullName evidence="2">histidine kinase</fullName>
        <ecNumber evidence="2">2.7.13.3</ecNumber>
    </recommendedName>
</protein>
<feature type="compositionally biased region" description="Basic and acidic residues" evidence="6">
    <location>
        <begin position="1194"/>
        <end position="1204"/>
    </location>
</feature>
<dbReference type="PROSITE" id="PS50110">
    <property type="entry name" value="RESPONSE_REGULATORY"/>
    <property type="match status" value="1"/>
</dbReference>
<feature type="region of interest" description="Disordered" evidence="6">
    <location>
        <begin position="1426"/>
        <end position="1476"/>
    </location>
</feature>
<evidence type="ECO:0000313" key="12">
    <source>
        <dbReference type="Proteomes" id="UP000232323"/>
    </source>
</evidence>
<dbReference type="SUPFAM" id="SSF55874">
    <property type="entry name" value="ATPase domain of HSP90 chaperone/DNA topoisomerase II/histidine kinase"/>
    <property type="match status" value="1"/>
</dbReference>
<dbReference type="EC" id="2.7.13.3" evidence="2"/>
<proteinExistence type="predicted"/>
<dbReference type="PROSITE" id="PS50125">
    <property type="entry name" value="GUANYLATE_CYCLASE_2"/>
    <property type="match status" value="1"/>
</dbReference>
<organism evidence="11 12">
    <name type="scientific">Chlamydomonas eustigma</name>
    <dbReference type="NCBI Taxonomy" id="1157962"/>
    <lineage>
        <taxon>Eukaryota</taxon>
        <taxon>Viridiplantae</taxon>
        <taxon>Chlorophyta</taxon>
        <taxon>core chlorophytes</taxon>
        <taxon>Chlorophyceae</taxon>
        <taxon>CS clade</taxon>
        <taxon>Chlamydomonadales</taxon>
        <taxon>Chlamydomonadaceae</taxon>
        <taxon>Chlamydomonas</taxon>
    </lineage>
</organism>
<evidence type="ECO:0000256" key="6">
    <source>
        <dbReference type="SAM" id="MobiDB-lite"/>
    </source>
</evidence>
<dbReference type="InterPro" id="IPR036890">
    <property type="entry name" value="HATPase_C_sf"/>
</dbReference>
<dbReference type="InterPro" id="IPR036097">
    <property type="entry name" value="HisK_dim/P_sf"/>
</dbReference>
<dbReference type="Pfam" id="PF00072">
    <property type="entry name" value="Response_reg"/>
    <property type="match status" value="1"/>
</dbReference>
<feature type="modified residue" description="4-aspartylphosphate" evidence="5">
    <location>
        <position position="800"/>
    </location>
</feature>
<feature type="region of interest" description="Disordered" evidence="6">
    <location>
        <begin position="646"/>
        <end position="741"/>
    </location>
</feature>
<evidence type="ECO:0000256" key="4">
    <source>
        <dbReference type="ARBA" id="ARBA00022777"/>
    </source>
</evidence>
<dbReference type="InterPro" id="IPR011006">
    <property type="entry name" value="CheY-like_superfamily"/>
</dbReference>
<dbReference type="InterPro" id="IPR003594">
    <property type="entry name" value="HATPase_dom"/>
</dbReference>
<feature type="transmembrane region" description="Helical" evidence="7">
    <location>
        <begin position="152"/>
        <end position="171"/>
    </location>
</feature>
<feature type="region of interest" description="Disordered" evidence="6">
    <location>
        <begin position="1236"/>
        <end position="1293"/>
    </location>
</feature>
<dbReference type="SUPFAM" id="SSF55073">
    <property type="entry name" value="Nucleotide cyclase"/>
    <property type="match status" value="1"/>
</dbReference>
<feature type="transmembrane region" description="Helical" evidence="7">
    <location>
        <begin position="29"/>
        <end position="48"/>
    </location>
</feature>
<dbReference type="SMART" id="SM00387">
    <property type="entry name" value="HATPase_c"/>
    <property type="match status" value="1"/>
</dbReference>
<keyword evidence="4" id="KW-0418">Kinase</keyword>
<dbReference type="Gene3D" id="3.30.565.10">
    <property type="entry name" value="Histidine kinase-like ATPase, C-terminal domain"/>
    <property type="match status" value="1"/>
</dbReference>
<reference evidence="11 12" key="1">
    <citation type="submission" date="2017-08" db="EMBL/GenBank/DDBJ databases">
        <title>Acidophilic green algal genome provides insights into adaptation to an acidic environment.</title>
        <authorList>
            <person name="Hirooka S."/>
            <person name="Hirose Y."/>
            <person name="Kanesaki Y."/>
            <person name="Higuchi S."/>
            <person name="Fujiwara T."/>
            <person name="Onuma R."/>
            <person name="Era A."/>
            <person name="Ohbayashi R."/>
            <person name="Uzuka A."/>
            <person name="Nozaki H."/>
            <person name="Yoshikawa H."/>
            <person name="Miyagishima S.Y."/>
        </authorList>
    </citation>
    <scope>NUCLEOTIDE SEQUENCE [LARGE SCALE GENOMIC DNA]</scope>
    <source>
        <strain evidence="11 12">NIES-2499</strain>
    </source>
</reference>
<dbReference type="InterPro" id="IPR001789">
    <property type="entry name" value="Sig_transdc_resp-reg_receiver"/>
</dbReference>
<dbReference type="Gene3D" id="3.30.70.1230">
    <property type="entry name" value="Nucleotide cyclase"/>
    <property type="match status" value="1"/>
</dbReference>
<evidence type="ECO:0000256" key="7">
    <source>
        <dbReference type="SAM" id="Phobius"/>
    </source>
</evidence>
<dbReference type="InterPro" id="IPR003661">
    <property type="entry name" value="HisK_dim/P_dom"/>
</dbReference>
<dbReference type="InterPro" id="IPR005467">
    <property type="entry name" value="His_kinase_dom"/>
</dbReference>
<keyword evidence="12" id="KW-1185">Reference proteome</keyword>
<evidence type="ECO:0000259" key="9">
    <source>
        <dbReference type="PROSITE" id="PS50110"/>
    </source>
</evidence>
<dbReference type="InterPro" id="IPR001054">
    <property type="entry name" value="A/G_cyclase"/>
</dbReference>
<keyword evidence="5" id="KW-0597">Phosphoprotein</keyword>
<evidence type="ECO:0000256" key="3">
    <source>
        <dbReference type="ARBA" id="ARBA00022679"/>
    </source>
</evidence>
<sequence length="1571" mass="168600">MFSAVTCFITSSAIHAVNGSLKIGTEFQTLDVIVLLSVFGLQLLSLLSTFTTIKWLSILMIWGLPSPIVHWLCSRFLWPDKSLRFLASELTMAYLAMMLSLFTHSMSAAITLPIYIALLAAYSYEVWSFTVAVVQPTVTSKLSEHSTLQHTILSAFVLSCKLMQALAALTIGADLGSTHCGQFLLSFAVLALSVTPVIITQHYESDSLSRRGGIITDEAEDSPPTLVSPCGGSTVSRVMDVGDLYRITESRESGYSPYASTCGQDLMLVMSSLTISNVINLARSSLNRRASLDEREEKLLPARSYDRLSSMASGSGGGTGGDSDVFSFSLLHVLQLAQSVMVRTPSKEGRRLSSTALTTMSSAVQTEAAEAEVTSASSNLAPPVLVMGGVWKEAVETLQVHSSDIAHDMKNPLNGVLALSQNVVAGVFGELPQPALDQLNVVRACAYHLLNMINMMRDMMKMLASGDPEISVNMATLDNHIEEVLKRMSAMVGSRLTIKYTNKSATPVLADDQRLYQVLHCVMANAFKYTRKGSVMIDTQESEDKKYLTFLVSDTGTGFSRDQLEKFNSPLSGTCKEEMGLGLAMVKRLMACFGGLLRISNRPEGGGLVELCFKTDRNAPDLSSIPPRPAITPADSASLAVTPLSVANTQPPTAPPALKEASPPQVGEAAHKLQGSMPPLSAPVVPDDHSKSLPVPASTSAGVGSAKGSHHQPQRASIPGEYSRANESGSKSIKFKGSDSGVEENAGAKVLIVDDDPVNLTILEDLLRSAGYDIISAATGNEALEVFVMADPPVQLVLLDVTLPDMSGHEVCLKMRTLIPGIPPPIIMISGKASTNDVIKGLQAGSCDYITKPFQPQEVLARVETQLRLFMGEVQQLQETAERNMALLTQVLPPHVLASLKGGSRVMVEKFNDVCLLMADIVNFQDIAGHADTADCILTLNRIYSTFDSLMEKYNIHKIDVVDDVYVAAVGHLREDQGLGPSLLVRNILDCGREMLEVVRTMPFPPNLGKMELRIGVHVGPLFAGVVGVKFPRYILFGTTAQLTRALRLSALPMTVHVSETVYGRVKGTGTDTFVNYTKSSFAGMGIVRTLLLLTDNVDVEALQDADVAEYLASTAQGMGRLQVLRTLVGTQHEAPAAVLAGQSSQYGMPSRGLYSAYRRGRDHDSSGSLTAARMAMRQQQQQQQGGDGQVTFKVEDGFGDHHLQQRSPNNSFSPGGLGAGPQYLRDKSYSITEEGQTFGDEDDDNEADGERDQQRRGGIQSRGGRRMTGASGDTTGEEEGQEERTSSMRSWTRVESGLLEQLGFKRTSGGFSRQQDPGTLVLSSSEALSSETAVHSEATKEHLIASQPVAPSTSQETHIREAIKSADVSSVSSQRLEHELMPAVDAGKWVGAQHGRGRMPSATEIDEREASLSYQVPLASVPVQQAPGSSAAGTAATSSSLSPNKWQPLPPASASSGRPRHQQQQQGAVAPDGGQAAVLTQRVQQGQLLSSSASSILSIHNLERPGYSPKTPSDVLTHLGIGYYAKAVEAHGLSLAQFAALDDTGLKKLGLITVRSRQAVTEELRALGLK</sequence>
<dbReference type="PROSITE" id="PS50109">
    <property type="entry name" value="HIS_KIN"/>
    <property type="match status" value="1"/>
</dbReference>
<dbReference type="SMART" id="SM00388">
    <property type="entry name" value="HisKA"/>
    <property type="match status" value="1"/>
</dbReference>
<dbReference type="PANTHER" id="PTHR43047:SF64">
    <property type="entry name" value="HISTIDINE KINASE CONTAINING CHEY-HOMOLOGOUS RECEIVER DOMAIN AND PAS DOMAIN-RELATED"/>
    <property type="match status" value="1"/>
</dbReference>
<dbReference type="GO" id="GO:0009190">
    <property type="term" value="P:cyclic nucleotide biosynthetic process"/>
    <property type="evidence" value="ECO:0007669"/>
    <property type="project" value="InterPro"/>
</dbReference>
<dbReference type="InterPro" id="IPR029787">
    <property type="entry name" value="Nucleotide_cyclase"/>
</dbReference>
<feature type="transmembrane region" description="Helical" evidence="7">
    <location>
        <begin position="55"/>
        <end position="77"/>
    </location>
</feature>
<dbReference type="Pfam" id="PF02518">
    <property type="entry name" value="HATPase_c"/>
    <property type="match status" value="1"/>
</dbReference>
<feature type="domain" description="Guanylate cyclase" evidence="10">
    <location>
        <begin position="915"/>
        <end position="1048"/>
    </location>
</feature>
<feature type="transmembrane region" description="Helical" evidence="7">
    <location>
        <begin position="183"/>
        <end position="203"/>
    </location>
</feature>
<evidence type="ECO:0000256" key="1">
    <source>
        <dbReference type="ARBA" id="ARBA00000085"/>
    </source>
</evidence>
<dbReference type="SMART" id="SM00448">
    <property type="entry name" value="REC"/>
    <property type="match status" value="1"/>
</dbReference>
<keyword evidence="7" id="KW-0812">Transmembrane</keyword>
<feature type="domain" description="Histidine kinase" evidence="8">
    <location>
        <begin position="404"/>
        <end position="617"/>
    </location>
</feature>
<evidence type="ECO:0000256" key="2">
    <source>
        <dbReference type="ARBA" id="ARBA00012438"/>
    </source>
</evidence>
<dbReference type="SUPFAM" id="SSF52172">
    <property type="entry name" value="CheY-like"/>
    <property type="match status" value="1"/>
</dbReference>
<keyword evidence="7" id="KW-0472">Membrane</keyword>
<dbReference type="PANTHER" id="PTHR43047">
    <property type="entry name" value="TWO-COMPONENT HISTIDINE PROTEIN KINASE"/>
    <property type="match status" value="1"/>
</dbReference>
<evidence type="ECO:0000259" key="10">
    <source>
        <dbReference type="PROSITE" id="PS50125"/>
    </source>
</evidence>
<dbReference type="EMBL" id="BEGY01000084">
    <property type="protein sequence ID" value="GAX82683.1"/>
    <property type="molecule type" value="Genomic_DNA"/>
</dbReference>
<feature type="compositionally biased region" description="Low complexity" evidence="6">
    <location>
        <begin position="1427"/>
        <end position="1444"/>
    </location>
</feature>
<keyword evidence="7" id="KW-1133">Transmembrane helix</keyword>